<gene>
    <name evidence="3" type="ORF">SAMN04489730_4420</name>
</gene>
<feature type="region of interest" description="Disordered" evidence="1">
    <location>
        <begin position="314"/>
        <end position="341"/>
    </location>
</feature>
<dbReference type="InterPro" id="IPR011600">
    <property type="entry name" value="Pept_C14_caspase"/>
</dbReference>
<keyword evidence="4" id="KW-1185">Reference proteome</keyword>
<feature type="compositionally biased region" description="Gly residues" evidence="1">
    <location>
        <begin position="331"/>
        <end position="341"/>
    </location>
</feature>
<dbReference type="SUPFAM" id="SSF52129">
    <property type="entry name" value="Caspase-like"/>
    <property type="match status" value="1"/>
</dbReference>
<dbReference type="STRING" id="546364.SAMN04489730_4420"/>
<evidence type="ECO:0000256" key="1">
    <source>
        <dbReference type="SAM" id="MobiDB-lite"/>
    </source>
</evidence>
<dbReference type="AlphaFoldDB" id="A0A1K1S1N0"/>
<proteinExistence type="predicted"/>
<dbReference type="NCBIfam" id="NF047832">
    <property type="entry name" value="caspase_w_EACC1"/>
    <property type="match status" value="1"/>
</dbReference>
<feature type="compositionally biased region" description="Pro residues" evidence="1">
    <location>
        <begin position="456"/>
        <end position="482"/>
    </location>
</feature>
<dbReference type="GO" id="GO:0004197">
    <property type="term" value="F:cysteine-type endopeptidase activity"/>
    <property type="evidence" value="ECO:0007669"/>
    <property type="project" value="InterPro"/>
</dbReference>
<dbReference type="InterPro" id="IPR018247">
    <property type="entry name" value="EF_Hand_1_Ca_BS"/>
</dbReference>
<accession>A0A1K1S1N0</accession>
<name>A0A1K1S1N0_9PSEU</name>
<evidence type="ECO:0000259" key="2">
    <source>
        <dbReference type="Pfam" id="PF00656"/>
    </source>
</evidence>
<feature type="region of interest" description="Disordered" evidence="1">
    <location>
        <begin position="422"/>
        <end position="491"/>
    </location>
</feature>
<evidence type="ECO:0000313" key="4">
    <source>
        <dbReference type="Proteomes" id="UP000182740"/>
    </source>
</evidence>
<reference evidence="4" key="1">
    <citation type="submission" date="2016-11" db="EMBL/GenBank/DDBJ databases">
        <authorList>
            <person name="Varghese N."/>
            <person name="Submissions S."/>
        </authorList>
    </citation>
    <scope>NUCLEOTIDE SEQUENCE [LARGE SCALE GENOMIC DNA]</scope>
    <source>
        <strain evidence="4">DSM 44671</strain>
    </source>
</reference>
<protein>
    <submittedName>
        <fullName evidence="3">Uncharacterized protein, contains caspase domain</fullName>
    </submittedName>
</protein>
<organism evidence="3 4">
    <name type="scientific">Amycolatopsis australiensis</name>
    <dbReference type="NCBI Taxonomy" id="546364"/>
    <lineage>
        <taxon>Bacteria</taxon>
        <taxon>Bacillati</taxon>
        <taxon>Actinomycetota</taxon>
        <taxon>Actinomycetes</taxon>
        <taxon>Pseudonocardiales</taxon>
        <taxon>Pseudonocardiaceae</taxon>
        <taxon>Amycolatopsis</taxon>
    </lineage>
</organism>
<feature type="compositionally biased region" description="Low complexity" evidence="1">
    <location>
        <begin position="422"/>
        <end position="431"/>
    </location>
</feature>
<sequence length="716" mass="72435">MTPGGRRLALLVATGEYADPGLKPLRGPVKEAGELARLLADPDIGGFEVQVVADGSSQQLRVAIGRFFTEATRHDLLVLHISGHGVKDTRGRLHFAGTDTRLDLLNATGVPAEFVRDEVDRSPARQVVLWLDCCFSGAFPAGHVPKSGRRVDVVDQLSAKSGRGCLVMTASTHLEHAFETGTGHSPIGPEVPSIFTEAIISGLRSGDADLDADGRIEAAELYNYVYERVRSRTPHQTPTRNDRGSGPVYLAHSRKGLSLPHGLDPDLRAALLSKRDSLRSEAWKILRGSAAAGDPTAIETLRRLESDERARLLAPEPAGPEPPALEPAGSGLAGPGLAGPGLAGLEPAGSGLAGPGLAGLEPAGSGLAGPGLAGLEPAGSGLAGPGLAGLEPAGSGLAGPGLAGPEPAGSGLAALESAGSGAVAVESAGSEPVEPEPAGPGRDKAPAESAVAAPEPVQPGPVQPGPALPGPAGPQPAVPEPGGPAGRPTSADLSRAATALVGLPSPPAKRPRWLPGRRPDLQRELDQLHKATKPPILGTRRKARLIARSALLIAALLGAAGMIGLSLYLSADDGPVVPENGYELTWAAGGTPDGQTAGATVDRHVPVTLGSPTDRPELAMTLRAHGTPPSGPYLRGTVSVDEKAKLCGPVTILLGTGKALVTLHVGMGAGTSVAVPSSIGPLAGSDRISITIDPSAATAPPCGAVTLNFDNFVVTG</sequence>
<feature type="region of interest" description="Disordered" evidence="1">
    <location>
        <begin position="231"/>
        <end position="252"/>
    </location>
</feature>
<dbReference type="Pfam" id="PF00656">
    <property type="entry name" value="Peptidase_C14"/>
    <property type="match status" value="1"/>
</dbReference>
<dbReference type="InterPro" id="IPR029030">
    <property type="entry name" value="Caspase-like_dom_sf"/>
</dbReference>
<evidence type="ECO:0000313" key="3">
    <source>
        <dbReference type="EMBL" id="SFW77999.1"/>
    </source>
</evidence>
<feature type="domain" description="Peptidase C14 caspase" evidence="2">
    <location>
        <begin position="6"/>
        <end position="239"/>
    </location>
</feature>
<dbReference type="PROSITE" id="PS00018">
    <property type="entry name" value="EF_HAND_1"/>
    <property type="match status" value="1"/>
</dbReference>
<dbReference type="GO" id="GO:0006508">
    <property type="term" value="P:proteolysis"/>
    <property type="evidence" value="ECO:0007669"/>
    <property type="project" value="InterPro"/>
</dbReference>
<dbReference type="EMBL" id="FPJG01000006">
    <property type="protein sequence ID" value="SFW77999.1"/>
    <property type="molecule type" value="Genomic_DNA"/>
</dbReference>
<dbReference type="Gene3D" id="3.40.50.1460">
    <property type="match status" value="1"/>
</dbReference>
<dbReference type="Proteomes" id="UP000182740">
    <property type="component" value="Unassembled WGS sequence"/>
</dbReference>